<gene>
    <name evidence="1" type="ORF">SPELUC_LOCUS5821</name>
</gene>
<dbReference type="EMBL" id="CAJVPW010006240">
    <property type="protein sequence ID" value="CAG8566542.1"/>
    <property type="molecule type" value="Genomic_DNA"/>
</dbReference>
<keyword evidence="2" id="KW-1185">Reference proteome</keyword>
<name>A0ACA9M530_9GLOM</name>
<proteinExistence type="predicted"/>
<comment type="caution">
    <text evidence="1">The sequence shown here is derived from an EMBL/GenBank/DDBJ whole genome shotgun (WGS) entry which is preliminary data.</text>
</comment>
<evidence type="ECO:0000313" key="1">
    <source>
        <dbReference type="EMBL" id="CAG8566542.1"/>
    </source>
</evidence>
<reference evidence="1" key="1">
    <citation type="submission" date="2021-06" db="EMBL/GenBank/DDBJ databases">
        <authorList>
            <person name="Kallberg Y."/>
            <person name="Tangrot J."/>
            <person name="Rosling A."/>
        </authorList>
    </citation>
    <scope>NUCLEOTIDE SEQUENCE</scope>
    <source>
        <strain evidence="1">28 12/20/2015</strain>
    </source>
</reference>
<dbReference type="Proteomes" id="UP000789366">
    <property type="component" value="Unassembled WGS sequence"/>
</dbReference>
<feature type="non-terminal residue" evidence="1">
    <location>
        <position position="1"/>
    </location>
</feature>
<protein>
    <submittedName>
        <fullName evidence="1">6193_t:CDS:1</fullName>
    </submittedName>
</protein>
<evidence type="ECO:0000313" key="2">
    <source>
        <dbReference type="Proteomes" id="UP000789366"/>
    </source>
</evidence>
<organism evidence="1 2">
    <name type="scientific">Cetraspora pellucida</name>
    <dbReference type="NCBI Taxonomy" id="1433469"/>
    <lineage>
        <taxon>Eukaryota</taxon>
        <taxon>Fungi</taxon>
        <taxon>Fungi incertae sedis</taxon>
        <taxon>Mucoromycota</taxon>
        <taxon>Glomeromycotina</taxon>
        <taxon>Glomeromycetes</taxon>
        <taxon>Diversisporales</taxon>
        <taxon>Gigasporaceae</taxon>
        <taxon>Cetraspora</taxon>
    </lineage>
</organism>
<accession>A0ACA9M530</accession>
<sequence>QQLHKSKNAKREQDPPTEIDNTEKEITKATKIHANVSTNNDDDSHQK</sequence>